<gene>
    <name evidence="3" type="ORF">LITE_LOCUS7019</name>
</gene>
<dbReference type="GO" id="GO:0007064">
    <property type="term" value="P:mitotic sister chromatid cohesion"/>
    <property type="evidence" value="ECO:0007669"/>
    <property type="project" value="TreeGrafter"/>
</dbReference>
<dbReference type="InterPro" id="IPR028005">
    <property type="entry name" value="AcTrfase_ESCO_Znf_dom"/>
</dbReference>
<keyword evidence="4" id="KW-1185">Reference proteome</keyword>
<comment type="caution">
    <text evidence="3">The sequence shown here is derived from an EMBL/GenBank/DDBJ whole genome shotgun (WGS) entry which is preliminary data.</text>
</comment>
<accession>A0AAV0I0N8</accession>
<dbReference type="PANTHER" id="PTHR45884">
    <property type="entry name" value="N-ACETYLTRANSFERASE ECO"/>
    <property type="match status" value="1"/>
</dbReference>
<feature type="region of interest" description="Disordered" evidence="1">
    <location>
        <begin position="1"/>
        <end position="84"/>
    </location>
</feature>
<name>A0AAV0I0N8_9ROSI</name>
<evidence type="ECO:0000313" key="3">
    <source>
        <dbReference type="EMBL" id="CAI0391124.1"/>
    </source>
</evidence>
<organism evidence="3 4">
    <name type="scientific">Linum tenue</name>
    <dbReference type="NCBI Taxonomy" id="586396"/>
    <lineage>
        <taxon>Eukaryota</taxon>
        <taxon>Viridiplantae</taxon>
        <taxon>Streptophyta</taxon>
        <taxon>Embryophyta</taxon>
        <taxon>Tracheophyta</taxon>
        <taxon>Spermatophyta</taxon>
        <taxon>Magnoliopsida</taxon>
        <taxon>eudicotyledons</taxon>
        <taxon>Gunneridae</taxon>
        <taxon>Pentapetalae</taxon>
        <taxon>rosids</taxon>
        <taxon>fabids</taxon>
        <taxon>Malpighiales</taxon>
        <taxon>Linaceae</taxon>
        <taxon>Linum</taxon>
    </lineage>
</organism>
<dbReference type="Pfam" id="PF13878">
    <property type="entry name" value="zf-C2H2_3"/>
    <property type="match status" value="1"/>
</dbReference>
<dbReference type="AlphaFoldDB" id="A0AAV0I0N8"/>
<dbReference type="PANTHER" id="PTHR45884:SF2">
    <property type="entry name" value="N-ACETYLTRANSFERASE ECO"/>
    <property type="match status" value="1"/>
</dbReference>
<sequence>MQSKLSSFFKPSFSPSKAAAPAAPDPPPDDVTTYSRRKASRFSNGDQRNESGRGSGYDLVDESVSGEACSKPDSRNPGSGKVLNKKRSYAQLHLDLGQSDFNLRSCSSCGFHYAAGDEQDEKVHKSFHRNFTQGIPFRVRTKIPPSL</sequence>
<evidence type="ECO:0000259" key="2">
    <source>
        <dbReference type="Pfam" id="PF13878"/>
    </source>
</evidence>
<dbReference type="GO" id="GO:0005634">
    <property type="term" value="C:nucleus"/>
    <property type="evidence" value="ECO:0007669"/>
    <property type="project" value="TreeGrafter"/>
</dbReference>
<evidence type="ECO:0000313" key="4">
    <source>
        <dbReference type="Proteomes" id="UP001154282"/>
    </source>
</evidence>
<protein>
    <recommendedName>
        <fullName evidence="2">N-acetyltransferase ESCO zinc-finger domain-containing protein</fullName>
    </recommendedName>
</protein>
<dbReference type="EMBL" id="CAMGYJ010000003">
    <property type="protein sequence ID" value="CAI0391124.1"/>
    <property type="molecule type" value="Genomic_DNA"/>
</dbReference>
<feature type="compositionally biased region" description="Low complexity" evidence="1">
    <location>
        <begin position="1"/>
        <end position="22"/>
    </location>
</feature>
<feature type="domain" description="N-acetyltransferase ESCO zinc-finger" evidence="2">
    <location>
        <begin position="91"/>
        <end position="130"/>
    </location>
</feature>
<dbReference type="GO" id="GO:0061733">
    <property type="term" value="F:protein-lysine-acetyltransferase activity"/>
    <property type="evidence" value="ECO:0007669"/>
    <property type="project" value="TreeGrafter"/>
</dbReference>
<dbReference type="GO" id="GO:0000785">
    <property type="term" value="C:chromatin"/>
    <property type="evidence" value="ECO:0007669"/>
    <property type="project" value="TreeGrafter"/>
</dbReference>
<evidence type="ECO:0000256" key="1">
    <source>
        <dbReference type="SAM" id="MobiDB-lite"/>
    </source>
</evidence>
<dbReference type="Proteomes" id="UP001154282">
    <property type="component" value="Unassembled WGS sequence"/>
</dbReference>
<proteinExistence type="predicted"/>
<reference evidence="3" key="1">
    <citation type="submission" date="2022-08" db="EMBL/GenBank/DDBJ databases">
        <authorList>
            <person name="Gutierrez-Valencia J."/>
        </authorList>
    </citation>
    <scope>NUCLEOTIDE SEQUENCE</scope>
</reference>